<accession>A0A561EB93</accession>
<dbReference type="PANTHER" id="PTHR45711">
    <property type="entry name" value="CHLORIDE CHANNEL PROTEIN"/>
    <property type="match status" value="1"/>
</dbReference>
<evidence type="ECO:0000256" key="4">
    <source>
        <dbReference type="ARBA" id="ARBA00022989"/>
    </source>
</evidence>
<comment type="subcellular location">
    <subcellularLocation>
        <location evidence="1">Membrane</location>
        <topology evidence="1">Multi-pass membrane protein</topology>
    </subcellularLocation>
</comment>
<evidence type="ECO:0000256" key="8">
    <source>
        <dbReference type="SAM" id="Phobius"/>
    </source>
</evidence>
<feature type="transmembrane region" description="Helical" evidence="8">
    <location>
        <begin position="328"/>
        <end position="352"/>
    </location>
</feature>
<evidence type="ECO:0000256" key="3">
    <source>
        <dbReference type="ARBA" id="ARBA00022692"/>
    </source>
</evidence>
<keyword evidence="10" id="KW-1185">Reference proteome</keyword>
<dbReference type="AlphaFoldDB" id="A0A561EB93"/>
<dbReference type="Gene3D" id="1.10.3080.10">
    <property type="entry name" value="Clc chloride channel"/>
    <property type="match status" value="1"/>
</dbReference>
<name>A0A561EB93_9MICO</name>
<gene>
    <name evidence="9" type="ORF">BKA23_1677</name>
</gene>
<keyword evidence="3 8" id="KW-0812">Transmembrane</keyword>
<evidence type="ECO:0000256" key="6">
    <source>
        <dbReference type="ARBA" id="ARBA00023136"/>
    </source>
</evidence>
<proteinExistence type="predicted"/>
<feature type="transmembrane region" description="Helical" evidence="8">
    <location>
        <begin position="264"/>
        <end position="283"/>
    </location>
</feature>
<keyword evidence="7" id="KW-0868">Chloride</keyword>
<feature type="transmembrane region" description="Helical" evidence="8">
    <location>
        <begin position="220"/>
        <end position="244"/>
    </location>
</feature>
<protein>
    <submittedName>
        <fullName evidence="9">CIC family chloride channel protein</fullName>
    </submittedName>
</protein>
<evidence type="ECO:0000256" key="5">
    <source>
        <dbReference type="ARBA" id="ARBA00023065"/>
    </source>
</evidence>
<feature type="transmembrane region" description="Helical" evidence="8">
    <location>
        <begin position="190"/>
        <end position="208"/>
    </location>
</feature>
<dbReference type="SUPFAM" id="SSF81340">
    <property type="entry name" value="Clc chloride channel"/>
    <property type="match status" value="1"/>
</dbReference>
<feature type="transmembrane region" description="Helical" evidence="8">
    <location>
        <begin position="359"/>
        <end position="383"/>
    </location>
</feature>
<dbReference type="GO" id="GO:0005886">
    <property type="term" value="C:plasma membrane"/>
    <property type="evidence" value="ECO:0007669"/>
    <property type="project" value="TreeGrafter"/>
</dbReference>
<dbReference type="InterPro" id="IPR001807">
    <property type="entry name" value="ClC"/>
</dbReference>
<dbReference type="RefSeq" id="WP_211841628.1">
    <property type="nucleotide sequence ID" value="NZ_VIVQ01000001.1"/>
</dbReference>
<dbReference type="GO" id="GO:0005247">
    <property type="term" value="F:voltage-gated chloride channel activity"/>
    <property type="evidence" value="ECO:0007669"/>
    <property type="project" value="TreeGrafter"/>
</dbReference>
<evidence type="ECO:0000313" key="10">
    <source>
        <dbReference type="Proteomes" id="UP000318297"/>
    </source>
</evidence>
<keyword evidence="6 8" id="KW-0472">Membrane</keyword>
<reference evidence="9 10" key="1">
    <citation type="submission" date="2019-06" db="EMBL/GenBank/DDBJ databases">
        <title>Sequencing the genomes of 1000 actinobacteria strains.</title>
        <authorList>
            <person name="Klenk H.-P."/>
        </authorList>
    </citation>
    <scope>NUCLEOTIDE SEQUENCE [LARGE SCALE GENOMIC DNA]</scope>
    <source>
        <strain evidence="9 10">DSM 19560</strain>
    </source>
</reference>
<dbReference type="CDD" id="cd01031">
    <property type="entry name" value="EriC"/>
    <property type="match status" value="1"/>
</dbReference>
<evidence type="ECO:0000256" key="7">
    <source>
        <dbReference type="ARBA" id="ARBA00023214"/>
    </source>
</evidence>
<comment type="caution">
    <text evidence="9">The sequence shown here is derived from an EMBL/GenBank/DDBJ whole genome shotgun (WGS) entry which is preliminary data.</text>
</comment>
<evidence type="ECO:0000256" key="2">
    <source>
        <dbReference type="ARBA" id="ARBA00022448"/>
    </source>
</evidence>
<feature type="transmembrane region" description="Helical" evidence="8">
    <location>
        <begin position="389"/>
        <end position="411"/>
    </location>
</feature>
<sequence length="437" mass="44431">MRTTSPQTHGLITLCLLAIGAGAGTGFVGGTFRWCLERAGDGSVDLVHWAHRFGVAGVLIPVVTTAVCAVLAGRIVRWVPLAAGSGIQHVEAVNDGDADAAPLILLPAKFLGGLLAIGSGLVLGREGPTVHMGAVIGAEAGRRARRSEQDVRLLQTSVGGAGLAVAFNAPIGGALFVLEEVTKSFTIRTVLPTALGVATAVGCSRLILGDQPDFAVPSMAAPSLALLPLFIVFGLLTGLLGAAYNRTVIGFLALIKIFEAIPMTVKTAGVGAAVGVALFVQPLTVGGGDRLTQEILGRASFAVPALVFYFVVRFLMGPLSYSAGTPGGLFAPLLALGALWGGLFASVSGWVLPIGHLAAPMAIVGMASFFAATVRAPLTGIVLVIEMTAITSVTVPMLAATGCAVLAAALVRSAPIYDTLRAQMLAGMAPSKEGPKD</sequence>
<keyword evidence="4 8" id="KW-1133">Transmembrane helix</keyword>
<feature type="transmembrane region" description="Helical" evidence="8">
    <location>
        <begin position="49"/>
        <end position="72"/>
    </location>
</feature>
<dbReference type="EMBL" id="VIVQ01000001">
    <property type="protein sequence ID" value="TWE12857.1"/>
    <property type="molecule type" value="Genomic_DNA"/>
</dbReference>
<organism evidence="9 10">
    <name type="scientific">Rudaeicoccus suwonensis</name>
    <dbReference type="NCBI Taxonomy" id="657409"/>
    <lineage>
        <taxon>Bacteria</taxon>
        <taxon>Bacillati</taxon>
        <taxon>Actinomycetota</taxon>
        <taxon>Actinomycetes</taxon>
        <taxon>Micrococcales</taxon>
        <taxon>Dermacoccaceae</taxon>
        <taxon>Rudaeicoccus</taxon>
    </lineage>
</organism>
<feature type="transmembrane region" description="Helical" evidence="8">
    <location>
        <begin position="153"/>
        <end position="178"/>
    </location>
</feature>
<dbReference type="PANTHER" id="PTHR45711:SF6">
    <property type="entry name" value="CHLORIDE CHANNEL PROTEIN"/>
    <property type="match status" value="1"/>
</dbReference>
<evidence type="ECO:0000256" key="1">
    <source>
        <dbReference type="ARBA" id="ARBA00004141"/>
    </source>
</evidence>
<dbReference type="InterPro" id="IPR014743">
    <property type="entry name" value="Cl-channel_core"/>
</dbReference>
<dbReference type="PRINTS" id="PR00762">
    <property type="entry name" value="CLCHANNEL"/>
</dbReference>
<keyword evidence="2" id="KW-0813">Transport</keyword>
<feature type="transmembrane region" description="Helical" evidence="8">
    <location>
        <begin position="295"/>
        <end position="316"/>
    </location>
</feature>
<evidence type="ECO:0000313" key="9">
    <source>
        <dbReference type="EMBL" id="TWE12857.1"/>
    </source>
</evidence>
<dbReference type="Pfam" id="PF00654">
    <property type="entry name" value="Voltage_CLC"/>
    <property type="match status" value="1"/>
</dbReference>
<dbReference type="Proteomes" id="UP000318297">
    <property type="component" value="Unassembled WGS sequence"/>
</dbReference>
<keyword evidence="5" id="KW-0406">Ion transport</keyword>